<sequence>MIYMSFRNPNFHFDVVKQRKKFFIFSSLLTVIGIICLLTVGLKLSIDFESGTKIEFSGKQLNAAEITKDFEDLGLNPDGQPVISGKTGNRATVSFVGMLSRQQVAKVNTTIQDKYGDQPNINTVSPTVGRELARNALISVLIASIGIIIYISLRFEWLMSLAAIIGLLHNAFLIVAVFSILRLEVDLTFIAAVLTIVGYSVHDTIITFDRIRENMKFTKVKNVETLYKVINDSIMQTLTRSINTVFAVVLTVVALLIFGNQSIMNFSIALLIGLIFGTYASICIASQLWFVFKSRQLKKQKFNSANNQA</sequence>
<keyword evidence="7 12" id="KW-0811">Translocation</keyword>
<dbReference type="Pfam" id="PF02355">
    <property type="entry name" value="SecD_SecF_C"/>
    <property type="match status" value="1"/>
</dbReference>
<dbReference type="NCBIfam" id="TIGR00916">
    <property type="entry name" value="2A0604s01"/>
    <property type="match status" value="1"/>
</dbReference>
<reference evidence="15" key="1">
    <citation type="submission" date="2016-10" db="EMBL/GenBank/DDBJ databases">
        <authorList>
            <person name="Varghese N."/>
            <person name="Submissions S."/>
        </authorList>
    </citation>
    <scope>NUCLEOTIDE SEQUENCE [LARGE SCALE GENOMIC DNA]</scope>
    <source>
        <strain evidence="15">CGMCC 1.6854</strain>
    </source>
</reference>
<evidence type="ECO:0000256" key="9">
    <source>
        <dbReference type="ARBA" id="ARBA00059018"/>
    </source>
</evidence>
<keyword evidence="6 12" id="KW-1133">Transmembrane helix</keyword>
<gene>
    <name evidence="12" type="primary">secF</name>
    <name evidence="14" type="ORF">SAMN04488137_2319</name>
</gene>
<dbReference type="PRINTS" id="PR01755">
    <property type="entry name" value="SECFTRNLCASE"/>
</dbReference>
<organism evidence="14 15">
    <name type="scientific">Fictibacillus solisalsi</name>
    <dbReference type="NCBI Taxonomy" id="459525"/>
    <lineage>
        <taxon>Bacteria</taxon>
        <taxon>Bacillati</taxon>
        <taxon>Bacillota</taxon>
        <taxon>Bacilli</taxon>
        <taxon>Bacillales</taxon>
        <taxon>Fictibacillaceae</taxon>
        <taxon>Fictibacillus</taxon>
    </lineage>
</organism>
<dbReference type="HAMAP" id="MF_01464_B">
    <property type="entry name" value="SecF_B"/>
    <property type="match status" value="1"/>
</dbReference>
<feature type="transmembrane region" description="Helical" evidence="12">
    <location>
        <begin position="266"/>
        <end position="292"/>
    </location>
</feature>
<evidence type="ECO:0000313" key="15">
    <source>
        <dbReference type="Proteomes" id="UP000199544"/>
    </source>
</evidence>
<comment type="similarity">
    <text evidence="12">Belongs to the SecD/SecF family. SecF subfamily.</text>
</comment>
<evidence type="ECO:0000256" key="7">
    <source>
        <dbReference type="ARBA" id="ARBA00023010"/>
    </source>
</evidence>
<evidence type="ECO:0000256" key="2">
    <source>
        <dbReference type="ARBA" id="ARBA00022448"/>
    </source>
</evidence>
<evidence type="ECO:0000256" key="6">
    <source>
        <dbReference type="ARBA" id="ARBA00022989"/>
    </source>
</evidence>
<keyword evidence="2 12" id="KW-0813">Transport</keyword>
<accession>A0A1G9WQG4</accession>
<keyword evidence="15" id="KW-1185">Reference proteome</keyword>
<dbReference type="GO" id="GO:0043952">
    <property type="term" value="P:protein transport by the Sec complex"/>
    <property type="evidence" value="ECO:0007669"/>
    <property type="project" value="UniProtKB-UniRule"/>
</dbReference>
<dbReference type="GO" id="GO:0065002">
    <property type="term" value="P:intracellular protein transmembrane transport"/>
    <property type="evidence" value="ECO:0007669"/>
    <property type="project" value="UniProtKB-UniRule"/>
</dbReference>
<dbReference type="PANTHER" id="PTHR30081">
    <property type="entry name" value="PROTEIN-EXPORT MEMBRANE PROTEIN SEC"/>
    <property type="match status" value="1"/>
</dbReference>
<feature type="transmembrane region" description="Helical" evidence="12">
    <location>
        <begin position="132"/>
        <end position="151"/>
    </location>
</feature>
<dbReference type="Proteomes" id="UP000199544">
    <property type="component" value="Unassembled WGS sequence"/>
</dbReference>
<dbReference type="EMBL" id="FNHW01000001">
    <property type="protein sequence ID" value="SDM86718.1"/>
    <property type="molecule type" value="Genomic_DNA"/>
</dbReference>
<feature type="transmembrane region" description="Helical" evidence="12">
    <location>
        <begin position="187"/>
        <end position="208"/>
    </location>
</feature>
<dbReference type="InterPro" id="IPR005665">
    <property type="entry name" value="SecF_bac"/>
</dbReference>
<dbReference type="InterPro" id="IPR055344">
    <property type="entry name" value="SecD_SecF_C_bact"/>
</dbReference>
<dbReference type="InterPro" id="IPR022645">
    <property type="entry name" value="SecD/SecF_bac"/>
</dbReference>
<dbReference type="GO" id="GO:0015450">
    <property type="term" value="F:protein-transporting ATPase activity"/>
    <property type="evidence" value="ECO:0007669"/>
    <property type="project" value="InterPro"/>
</dbReference>
<dbReference type="PANTHER" id="PTHR30081:SF8">
    <property type="entry name" value="PROTEIN TRANSLOCASE SUBUNIT SECF"/>
    <property type="match status" value="1"/>
</dbReference>
<evidence type="ECO:0000313" key="14">
    <source>
        <dbReference type="EMBL" id="SDM86718.1"/>
    </source>
</evidence>
<dbReference type="SUPFAM" id="SSF82866">
    <property type="entry name" value="Multidrug efflux transporter AcrB transmembrane domain"/>
    <property type="match status" value="1"/>
</dbReference>
<evidence type="ECO:0000259" key="13">
    <source>
        <dbReference type="Pfam" id="PF02355"/>
    </source>
</evidence>
<keyword evidence="5 12" id="KW-0653">Protein transport</keyword>
<dbReference type="FunFam" id="1.20.1640.10:FF:000024">
    <property type="entry name" value="Multifunctional fusion protein"/>
    <property type="match status" value="1"/>
</dbReference>
<comment type="subunit">
    <text evidence="12">Forms a complex with SecD. Part of the essential Sec protein translocation apparatus which comprises SecA, SecYEG and auxiliary proteins SecDF. Other proteins may also be involved.</text>
</comment>
<comment type="similarity">
    <text evidence="11">In the N-terminal section; belongs to the SecD/SecF family. SecD subfamily.</text>
</comment>
<keyword evidence="4 12" id="KW-0812">Transmembrane</keyword>
<dbReference type="GO" id="GO:0006605">
    <property type="term" value="P:protein targeting"/>
    <property type="evidence" value="ECO:0007669"/>
    <property type="project" value="UniProtKB-UniRule"/>
</dbReference>
<evidence type="ECO:0000256" key="3">
    <source>
        <dbReference type="ARBA" id="ARBA00022475"/>
    </source>
</evidence>
<evidence type="ECO:0000256" key="10">
    <source>
        <dbReference type="ARBA" id="ARBA00060856"/>
    </source>
</evidence>
<feature type="transmembrane region" description="Helical" evidence="12">
    <location>
        <begin position="21"/>
        <end position="42"/>
    </location>
</feature>
<proteinExistence type="inferred from homology"/>
<dbReference type="InterPro" id="IPR022813">
    <property type="entry name" value="SecD/SecF_arch_bac"/>
</dbReference>
<dbReference type="NCBIfam" id="TIGR00966">
    <property type="entry name" value="transloc_SecF"/>
    <property type="match status" value="1"/>
</dbReference>
<name>A0A1G9WQG4_9BACL</name>
<comment type="function">
    <text evidence="9 12">Part of the Sec protein translocase complex. Interacts with the SecYEG preprotein conducting channel. SecDF uses the proton motive force (PMF) to complete protein translocation after the ATP-dependent function of SecA.</text>
</comment>
<comment type="subcellular location">
    <subcellularLocation>
        <location evidence="1 12">Cell membrane</location>
        <topology evidence="1 12">Multi-pass membrane protein</topology>
    </subcellularLocation>
</comment>
<dbReference type="AlphaFoldDB" id="A0A1G9WQG4"/>
<dbReference type="InterPro" id="IPR048634">
    <property type="entry name" value="SecD_SecF_C"/>
</dbReference>
<evidence type="ECO:0000256" key="11">
    <source>
        <dbReference type="ARBA" id="ARBA00061053"/>
    </source>
</evidence>
<evidence type="ECO:0000256" key="4">
    <source>
        <dbReference type="ARBA" id="ARBA00022692"/>
    </source>
</evidence>
<protein>
    <recommendedName>
        <fullName evidence="12">Protein-export membrane protein SecF</fullName>
    </recommendedName>
</protein>
<evidence type="ECO:0000256" key="5">
    <source>
        <dbReference type="ARBA" id="ARBA00022927"/>
    </source>
</evidence>
<evidence type="ECO:0000256" key="1">
    <source>
        <dbReference type="ARBA" id="ARBA00004651"/>
    </source>
</evidence>
<feature type="domain" description="Protein export membrane protein SecD/SecF C-terminal" evidence="13">
    <location>
        <begin position="116"/>
        <end position="293"/>
    </location>
</feature>
<dbReference type="GO" id="GO:0005886">
    <property type="term" value="C:plasma membrane"/>
    <property type="evidence" value="ECO:0007669"/>
    <property type="project" value="UniProtKB-SubCell"/>
</dbReference>
<keyword evidence="3 12" id="KW-1003">Cell membrane</keyword>
<feature type="transmembrane region" description="Helical" evidence="12">
    <location>
        <begin position="158"/>
        <end position="181"/>
    </location>
</feature>
<dbReference type="Gene3D" id="1.20.1640.10">
    <property type="entry name" value="Multidrug efflux transporter AcrB transmembrane domain"/>
    <property type="match status" value="1"/>
</dbReference>
<feature type="transmembrane region" description="Helical" evidence="12">
    <location>
        <begin position="242"/>
        <end position="260"/>
    </location>
</feature>
<comment type="similarity">
    <text evidence="10">In the C-terminal section; belongs to the SecD/SecF family. SecF subfamily.</text>
</comment>
<evidence type="ECO:0000256" key="12">
    <source>
        <dbReference type="HAMAP-Rule" id="MF_01464"/>
    </source>
</evidence>
<dbReference type="STRING" id="459525.SAMN04488137_2319"/>
<keyword evidence="8 12" id="KW-0472">Membrane</keyword>
<evidence type="ECO:0000256" key="8">
    <source>
        <dbReference type="ARBA" id="ARBA00023136"/>
    </source>
</evidence>